<evidence type="ECO:0000256" key="1">
    <source>
        <dbReference type="SAM" id="MobiDB-lite"/>
    </source>
</evidence>
<dbReference type="Proteomes" id="UP001148838">
    <property type="component" value="Unassembled WGS sequence"/>
</dbReference>
<feature type="compositionally biased region" description="Low complexity" evidence="1">
    <location>
        <begin position="46"/>
        <end position="55"/>
    </location>
</feature>
<organism evidence="2 3">
    <name type="scientific">Periplaneta americana</name>
    <name type="common">American cockroach</name>
    <name type="synonym">Blatta americana</name>
    <dbReference type="NCBI Taxonomy" id="6978"/>
    <lineage>
        <taxon>Eukaryota</taxon>
        <taxon>Metazoa</taxon>
        <taxon>Ecdysozoa</taxon>
        <taxon>Arthropoda</taxon>
        <taxon>Hexapoda</taxon>
        <taxon>Insecta</taxon>
        <taxon>Pterygota</taxon>
        <taxon>Neoptera</taxon>
        <taxon>Polyneoptera</taxon>
        <taxon>Dictyoptera</taxon>
        <taxon>Blattodea</taxon>
        <taxon>Blattoidea</taxon>
        <taxon>Blattidae</taxon>
        <taxon>Blattinae</taxon>
        <taxon>Periplaneta</taxon>
    </lineage>
</organism>
<evidence type="ECO:0000313" key="3">
    <source>
        <dbReference type="Proteomes" id="UP001148838"/>
    </source>
</evidence>
<proteinExistence type="predicted"/>
<keyword evidence="3" id="KW-1185">Reference proteome</keyword>
<protein>
    <submittedName>
        <fullName evidence="2">Uncharacterized protein</fullName>
    </submittedName>
</protein>
<reference evidence="2 3" key="1">
    <citation type="journal article" date="2022" name="Allergy">
        <title>Genome assembly and annotation of Periplaneta americana reveal a comprehensive cockroach allergen profile.</title>
        <authorList>
            <person name="Wang L."/>
            <person name="Xiong Q."/>
            <person name="Saelim N."/>
            <person name="Wang L."/>
            <person name="Nong W."/>
            <person name="Wan A.T."/>
            <person name="Shi M."/>
            <person name="Liu X."/>
            <person name="Cao Q."/>
            <person name="Hui J.H.L."/>
            <person name="Sookrung N."/>
            <person name="Leung T.F."/>
            <person name="Tungtrongchitr A."/>
            <person name="Tsui S.K.W."/>
        </authorList>
    </citation>
    <scope>NUCLEOTIDE SEQUENCE [LARGE SCALE GENOMIC DNA]</scope>
    <source>
        <strain evidence="2">PWHHKU_190912</strain>
    </source>
</reference>
<dbReference type="EMBL" id="JAJSOF020000001">
    <property type="protein sequence ID" value="KAJ4451966.1"/>
    <property type="molecule type" value="Genomic_DNA"/>
</dbReference>
<feature type="region of interest" description="Disordered" evidence="1">
    <location>
        <begin position="45"/>
        <end position="78"/>
    </location>
</feature>
<sequence length="183" mass="21172">MFYSMRIKHLPYKIQQLLRQFLLNIWIFQRMAIFKAVRRLKAEAATPDTDPTVTDDGNKQEPLTRSWSDDMMDEESTKVTEQDEDIQVIKILALVMRKCGAGRPVRKCVCVCVRACVRVQTQKQNLVQLNFAVCAENRDMANSTRKTIDYDILDELECLSAWNIWNHLSEYAQMHTISVTPAG</sequence>
<name>A0ABQ8U211_PERAM</name>
<gene>
    <name evidence="2" type="ORF">ANN_03450</name>
</gene>
<evidence type="ECO:0000313" key="2">
    <source>
        <dbReference type="EMBL" id="KAJ4451966.1"/>
    </source>
</evidence>
<accession>A0ABQ8U211</accession>
<comment type="caution">
    <text evidence="2">The sequence shown here is derived from an EMBL/GenBank/DDBJ whole genome shotgun (WGS) entry which is preliminary data.</text>
</comment>